<evidence type="ECO:0000256" key="1">
    <source>
        <dbReference type="SAM" id="MobiDB-lite"/>
    </source>
</evidence>
<dbReference type="RefSeq" id="WP_151727538.1">
    <property type="nucleotide sequence ID" value="NZ_BKZV01000001.1"/>
</dbReference>
<organism evidence="3 4">
    <name type="scientific">Thermogemmatispora aurantia</name>
    <dbReference type="NCBI Taxonomy" id="2045279"/>
    <lineage>
        <taxon>Bacteria</taxon>
        <taxon>Bacillati</taxon>
        <taxon>Chloroflexota</taxon>
        <taxon>Ktedonobacteria</taxon>
        <taxon>Thermogemmatisporales</taxon>
        <taxon>Thermogemmatisporaceae</taxon>
        <taxon>Thermogemmatispora</taxon>
    </lineage>
</organism>
<feature type="compositionally biased region" description="Gly residues" evidence="1">
    <location>
        <begin position="181"/>
        <end position="190"/>
    </location>
</feature>
<evidence type="ECO:0000256" key="2">
    <source>
        <dbReference type="SAM" id="Phobius"/>
    </source>
</evidence>
<gene>
    <name evidence="3" type="ORF">KTAU_13790</name>
</gene>
<name>A0A5J4K6P7_9CHLR</name>
<feature type="transmembrane region" description="Helical" evidence="2">
    <location>
        <begin position="75"/>
        <end position="97"/>
    </location>
</feature>
<feature type="compositionally biased region" description="Low complexity" evidence="1">
    <location>
        <begin position="159"/>
        <end position="168"/>
    </location>
</feature>
<evidence type="ECO:0000313" key="3">
    <source>
        <dbReference type="EMBL" id="GER82742.1"/>
    </source>
</evidence>
<keyword evidence="2" id="KW-0812">Transmembrane</keyword>
<evidence type="ECO:0000313" key="4">
    <source>
        <dbReference type="Proteomes" id="UP000334820"/>
    </source>
</evidence>
<feature type="region of interest" description="Disordered" evidence="1">
    <location>
        <begin position="159"/>
        <end position="195"/>
    </location>
</feature>
<comment type="caution">
    <text evidence="3">The sequence shown here is derived from an EMBL/GenBank/DDBJ whole genome shotgun (WGS) entry which is preliminary data.</text>
</comment>
<feature type="transmembrane region" description="Helical" evidence="2">
    <location>
        <begin position="117"/>
        <end position="139"/>
    </location>
</feature>
<sequence length="211" mass="22255">MRWFDRLVGELLHGLLRLVALVFSAASAASIYWLFSGLADGWVAMLEAGAVTAAFALTGFLVMRAIALRVLSKRRLGMLLGIALVYEWVEVVANVLHALVSLPRFGWLGGLVGRWPLIWLIVVVTLSILPVTTLVLAALDADLMRERGEGRTVVGMGPVPLSPSSPVRPVSPSPGPVSSVGAGGNAGGGLPVPLNGLQRYWESRRAGGAGN</sequence>
<dbReference type="EMBL" id="BKZV01000001">
    <property type="protein sequence ID" value="GER82742.1"/>
    <property type="molecule type" value="Genomic_DNA"/>
</dbReference>
<keyword evidence="2" id="KW-0472">Membrane</keyword>
<keyword evidence="2" id="KW-1133">Transmembrane helix</keyword>
<dbReference type="AlphaFoldDB" id="A0A5J4K6P7"/>
<protein>
    <submittedName>
        <fullName evidence="3">Uncharacterized protein</fullName>
    </submittedName>
</protein>
<accession>A0A5J4K6P7</accession>
<feature type="transmembrane region" description="Helical" evidence="2">
    <location>
        <begin position="12"/>
        <end position="35"/>
    </location>
</feature>
<dbReference type="Proteomes" id="UP000334820">
    <property type="component" value="Unassembled WGS sequence"/>
</dbReference>
<proteinExistence type="predicted"/>
<feature type="transmembrane region" description="Helical" evidence="2">
    <location>
        <begin position="41"/>
        <end position="63"/>
    </location>
</feature>
<keyword evidence="4" id="KW-1185">Reference proteome</keyword>
<reference evidence="3 4" key="1">
    <citation type="journal article" date="2019" name="Int. J. Syst. Evol. Microbiol.">
        <title>Thermogemmatispora aurantia sp. nov. and Thermogemmatispora argillosa sp. nov., within the class Ktedonobacteria, and emended description of the genus Thermogemmatispora.</title>
        <authorList>
            <person name="Zheng Y."/>
            <person name="Wang C.M."/>
            <person name="Sakai Y."/>
            <person name="Abe K."/>
            <person name="Yokota A."/>
            <person name="Yabe S."/>
        </authorList>
    </citation>
    <scope>NUCLEOTIDE SEQUENCE [LARGE SCALE GENOMIC DNA]</scope>
    <source>
        <strain evidence="3 4">A1-2</strain>
    </source>
</reference>